<dbReference type="Pfam" id="PF06379">
    <property type="entry name" value="RhaT"/>
    <property type="match status" value="1"/>
</dbReference>
<dbReference type="AlphaFoldDB" id="W7Y3L2"/>
<dbReference type="InterPro" id="IPR004673">
    <property type="entry name" value="L-rhamnose-proton_sym_RhaT"/>
</dbReference>
<protein>
    <submittedName>
        <fullName evidence="10">L-rhamnose-H(+) transport protein</fullName>
    </submittedName>
</protein>
<feature type="transmembrane region" description="Helical" evidence="9">
    <location>
        <begin position="215"/>
        <end position="236"/>
    </location>
</feature>
<evidence type="ECO:0000256" key="3">
    <source>
        <dbReference type="ARBA" id="ARBA00022519"/>
    </source>
</evidence>
<evidence type="ECO:0000256" key="9">
    <source>
        <dbReference type="SAM" id="Phobius"/>
    </source>
</evidence>
<dbReference type="RefSeq" id="WP_027471036.1">
    <property type="nucleotide sequence ID" value="NZ_BAMD01000089.1"/>
</dbReference>
<comment type="caution">
    <text evidence="10">The sequence shown here is derived from an EMBL/GenBank/DDBJ whole genome shotgun (WGS) entry which is preliminary data.</text>
</comment>
<feature type="transmembrane region" description="Helical" evidence="9">
    <location>
        <begin position="38"/>
        <end position="59"/>
    </location>
</feature>
<reference evidence="10 11" key="1">
    <citation type="journal article" date="2014" name="Genome Announc.">
        <title>Draft Genome Sequence of Cytophaga fermentans JCM 21142T, a Facultative Anaerobe Isolated from Marine Mud.</title>
        <authorList>
            <person name="Starns D."/>
            <person name="Oshima K."/>
            <person name="Suda W."/>
            <person name="Iino T."/>
            <person name="Yuki M."/>
            <person name="Inoue J."/>
            <person name="Kitamura K."/>
            <person name="Iida T."/>
            <person name="Darby A."/>
            <person name="Hattori M."/>
            <person name="Ohkuma M."/>
        </authorList>
    </citation>
    <scope>NUCLEOTIDE SEQUENCE [LARGE SCALE GENOMIC DNA]</scope>
    <source>
        <strain evidence="10 11">JCM 21142</strain>
    </source>
</reference>
<dbReference type="GO" id="GO:0015153">
    <property type="term" value="F:rhamnose transmembrane transporter activity"/>
    <property type="evidence" value="ECO:0007669"/>
    <property type="project" value="InterPro"/>
</dbReference>
<evidence type="ECO:0000313" key="10">
    <source>
        <dbReference type="EMBL" id="GAF05460.1"/>
    </source>
</evidence>
<keyword evidence="2" id="KW-1003">Cell membrane</keyword>
<keyword evidence="4" id="KW-0762">Sugar transport</keyword>
<evidence type="ECO:0000256" key="5">
    <source>
        <dbReference type="ARBA" id="ARBA00022692"/>
    </source>
</evidence>
<evidence type="ECO:0000256" key="2">
    <source>
        <dbReference type="ARBA" id="ARBA00022475"/>
    </source>
</evidence>
<keyword evidence="3" id="KW-0997">Cell inner membrane</keyword>
<accession>W7Y3L2</accession>
<keyword evidence="11" id="KW-1185">Reference proteome</keyword>
<feature type="transmembrane region" description="Helical" evidence="9">
    <location>
        <begin position="316"/>
        <end position="333"/>
    </location>
</feature>
<evidence type="ECO:0000256" key="1">
    <source>
        <dbReference type="ARBA" id="ARBA00022448"/>
    </source>
</evidence>
<feature type="transmembrane region" description="Helical" evidence="9">
    <location>
        <begin position="6"/>
        <end position="26"/>
    </location>
</feature>
<dbReference type="EMBL" id="BAMD01000089">
    <property type="protein sequence ID" value="GAF05460.1"/>
    <property type="molecule type" value="Genomic_DNA"/>
</dbReference>
<organism evidence="10 11">
    <name type="scientific">Saccharicrinis fermentans DSM 9555 = JCM 21142</name>
    <dbReference type="NCBI Taxonomy" id="869213"/>
    <lineage>
        <taxon>Bacteria</taxon>
        <taxon>Pseudomonadati</taxon>
        <taxon>Bacteroidota</taxon>
        <taxon>Bacteroidia</taxon>
        <taxon>Marinilabiliales</taxon>
        <taxon>Marinilabiliaceae</taxon>
        <taxon>Saccharicrinis</taxon>
    </lineage>
</organism>
<dbReference type="eggNOG" id="ENOG502Z7ID">
    <property type="taxonomic scope" value="Bacteria"/>
</dbReference>
<keyword evidence="6" id="KW-0769">Symport</keyword>
<sequence length="334" mass="35871">MEANLSAGLPLVILAGICAGTFAIPFKFNNKWTWENNWLIWSIVALLIAPWVMAIVSVPDLIGVYKAEPENLLLISIFGIIWGIGAIMFGKGIDLLGVSLSFPIMLGLINSVGTIMPIVLRDPDELFTPDGLKIITGVVIILIGIVIVSVAGSKKNNVEGSNLEGKSKKNFVTGIIVCLLAGIFGPMINFAFVYGEPIQAKAVEFGASVLNSANPVWSIALTGGFIANAFYCIFLFRKNNSLRLYDTNFKKFLPLAALAGVIWYFSIMFYGMGSNSLGKMGASVGWATMQTLSILVGNMAGIITGEWKGTQKNTMMLMYGGVSLLIIGLVIIAL</sequence>
<dbReference type="GO" id="GO:0015293">
    <property type="term" value="F:symporter activity"/>
    <property type="evidence" value="ECO:0007669"/>
    <property type="project" value="UniProtKB-KW"/>
</dbReference>
<keyword evidence="5 9" id="KW-0812">Transmembrane</keyword>
<dbReference type="Proteomes" id="UP000019402">
    <property type="component" value="Unassembled WGS sequence"/>
</dbReference>
<keyword evidence="1" id="KW-0813">Transport</keyword>
<evidence type="ECO:0000256" key="6">
    <source>
        <dbReference type="ARBA" id="ARBA00022847"/>
    </source>
</evidence>
<feature type="transmembrane region" description="Helical" evidence="9">
    <location>
        <begin position="132"/>
        <end position="151"/>
    </location>
</feature>
<name>W7Y3L2_9BACT</name>
<evidence type="ECO:0000256" key="7">
    <source>
        <dbReference type="ARBA" id="ARBA00022989"/>
    </source>
</evidence>
<dbReference type="GO" id="GO:0016020">
    <property type="term" value="C:membrane"/>
    <property type="evidence" value="ECO:0007669"/>
    <property type="project" value="InterPro"/>
</dbReference>
<feature type="transmembrane region" description="Helical" evidence="9">
    <location>
        <begin position="284"/>
        <end position="304"/>
    </location>
</feature>
<evidence type="ECO:0000256" key="4">
    <source>
        <dbReference type="ARBA" id="ARBA00022597"/>
    </source>
</evidence>
<dbReference type="STRING" id="869213.GCA_000517085_01149"/>
<feature type="transmembrane region" description="Helical" evidence="9">
    <location>
        <begin position="71"/>
        <end position="89"/>
    </location>
</feature>
<proteinExistence type="predicted"/>
<feature type="transmembrane region" description="Helical" evidence="9">
    <location>
        <begin position="171"/>
        <end position="195"/>
    </location>
</feature>
<evidence type="ECO:0000313" key="11">
    <source>
        <dbReference type="Proteomes" id="UP000019402"/>
    </source>
</evidence>
<dbReference type="OrthoDB" id="5241629at2"/>
<gene>
    <name evidence="10" type="ORF">JCM21142_104195</name>
</gene>
<feature type="transmembrane region" description="Helical" evidence="9">
    <location>
        <begin position="96"/>
        <end position="120"/>
    </location>
</feature>
<keyword evidence="8 9" id="KW-0472">Membrane</keyword>
<feature type="transmembrane region" description="Helical" evidence="9">
    <location>
        <begin position="252"/>
        <end position="272"/>
    </location>
</feature>
<keyword evidence="7 9" id="KW-1133">Transmembrane helix</keyword>
<evidence type="ECO:0000256" key="8">
    <source>
        <dbReference type="ARBA" id="ARBA00023136"/>
    </source>
</evidence>